<organism evidence="2 3">
    <name type="scientific">Paracoccus aminophilus JCM 7686</name>
    <dbReference type="NCBI Taxonomy" id="1367847"/>
    <lineage>
        <taxon>Bacteria</taxon>
        <taxon>Pseudomonadati</taxon>
        <taxon>Pseudomonadota</taxon>
        <taxon>Alphaproteobacteria</taxon>
        <taxon>Rhodobacterales</taxon>
        <taxon>Paracoccaceae</taxon>
        <taxon>Paracoccus</taxon>
    </lineage>
</organism>
<evidence type="ECO:0000313" key="2">
    <source>
        <dbReference type="EMBL" id="AGT08812.1"/>
    </source>
</evidence>
<keyword evidence="3" id="KW-1185">Reference proteome</keyword>
<dbReference type="Proteomes" id="UP000015480">
    <property type="component" value="Chromosome"/>
</dbReference>
<proteinExistence type="predicted"/>
<sequence length="206" mass="22891">MGRPEEQGSPSGDPLVTSIHTCARYFERDPILARIRARPPFPAGQEADAGFLSFGRTFITQDARQDYRQKPQRGENRPLQAFEPVFQRREPPERSCPSGSGRRAPVLSRLPHGAEGQVASARSDAVQKLAEYLGGRAGYGLMGKLVQIPKLGRDNDNYVVIAAALTVEGGNRLFRRFPANRGSEKFEMNGRDLDRRPAVERLKEGM</sequence>
<accession>S5XUD1</accession>
<protein>
    <submittedName>
        <fullName evidence="2">Uncharacterized protein</fullName>
    </submittedName>
</protein>
<evidence type="ECO:0000313" key="3">
    <source>
        <dbReference type="Proteomes" id="UP000015480"/>
    </source>
</evidence>
<dbReference type="AlphaFoldDB" id="S5XUD1"/>
<dbReference type="PATRIC" id="fig|1367847.3.peg.1692"/>
<dbReference type="HOGENOM" id="CLU_1330876_0_0_5"/>
<gene>
    <name evidence="2" type="ORF">JCM7686_1711</name>
</gene>
<feature type="region of interest" description="Disordered" evidence="1">
    <location>
        <begin position="67"/>
        <end position="108"/>
    </location>
</feature>
<evidence type="ECO:0000256" key="1">
    <source>
        <dbReference type="SAM" id="MobiDB-lite"/>
    </source>
</evidence>
<feature type="compositionally biased region" description="Basic and acidic residues" evidence="1">
    <location>
        <begin position="67"/>
        <end position="76"/>
    </location>
</feature>
<reference evidence="2 3" key="1">
    <citation type="journal article" date="2014" name="BMC Genomics">
        <title>Architecture and functions of a multipartite genome of the methylotrophic bacterium Paracoccus aminophilus JCM 7686, containing primary and secondary chromids.</title>
        <authorList>
            <person name="Dziewit L."/>
            <person name="Czarnecki J."/>
            <person name="Wibberg D."/>
            <person name="Radlinska M."/>
            <person name="Mrozek P."/>
            <person name="Szymczak M."/>
            <person name="Schluter A."/>
            <person name="Puhler A."/>
            <person name="Bartosik D."/>
        </authorList>
    </citation>
    <scope>NUCLEOTIDE SEQUENCE [LARGE SCALE GENOMIC DNA]</scope>
    <source>
        <strain evidence="2">JCM 7686</strain>
    </source>
</reference>
<dbReference type="EMBL" id="CP006650">
    <property type="protein sequence ID" value="AGT08812.1"/>
    <property type="molecule type" value="Genomic_DNA"/>
</dbReference>
<name>S5XUD1_PARAH</name>
<dbReference type="KEGG" id="pami:JCM7686_1711"/>